<evidence type="ECO:0000256" key="3">
    <source>
        <dbReference type="ARBA" id="ARBA00023125"/>
    </source>
</evidence>
<evidence type="ECO:0000313" key="6">
    <source>
        <dbReference type="EMBL" id="SFD83291.1"/>
    </source>
</evidence>
<dbReference type="Proteomes" id="UP000325289">
    <property type="component" value="Unassembled WGS sequence"/>
</dbReference>
<protein>
    <submittedName>
        <fullName evidence="6">Transcriptional regulator, LacI family</fullName>
    </submittedName>
</protein>
<dbReference type="SUPFAM" id="SSF53822">
    <property type="entry name" value="Periplasmic binding protein-like I"/>
    <property type="match status" value="1"/>
</dbReference>
<organism evidence="6 7">
    <name type="scientific">Roseivivax sediminis</name>
    <dbReference type="NCBI Taxonomy" id="936889"/>
    <lineage>
        <taxon>Bacteria</taxon>
        <taxon>Pseudomonadati</taxon>
        <taxon>Pseudomonadota</taxon>
        <taxon>Alphaproteobacteria</taxon>
        <taxon>Rhodobacterales</taxon>
        <taxon>Roseobacteraceae</taxon>
        <taxon>Roseivivax</taxon>
    </lineage>
</organism>
<keyword evidence="3" id="KW-0238">DNA-binding</keyword>
<dbReference type="InterPro" id="IPR028082">
    <property type="entry name" value="Peripla_BP_I"/>
</dbReference>
<evidence type="ECO:0000256" key="4">
    <source>
        <dbReference type="ARBA" id="ARBA00023163"/>
    </source>
</evidence>
<dbReference type="GO" id="GO:0003700">
    <property type="term" value="F:DNA-binding transcription factor activity"/>
    <property type="evidence" value="ECO:0007669"/>
    <property type="project" value="TreeGrafter"/>
</dbReference>
<dbReference type="Pfam" id="PF00356">
    <property type="entry name" value="LacI"/>
    <property type="match status" value="1"/>
</dbReference>
<evidence type="ECO:0000256" key="2">
    <source>
        <dbReference type="ARBA" id="ARBA00023015"/>
    </source>
</evidence>
<reference evidence="6 7" key="1">
    <citation type="submission" date="2016-10" db="EMBL/GenBank/DDBJ databases">
        <authorList>
            <person name="Varghese N."/>
            <person name="Submissions S."/>
        </authorList>
    </citation>
    <scope>NUCLEOTIDE SEQUENCE [LARGE SCALE GENOMIC DNA]</scope>
    <source>
        <strain evidence="7">YIM D21,KCTC 23444,ACCC 10710</strain>
    </source>
</reference>
<dbReference type="InterPro" id="IPR000843">
    <property type="entry name" value="HTH_LacI"/>
</dbReference>
<evidence type="ECO:0000259" key="5">
    <source>
        <dbReference type="PROSITE" id="PS50932"/>
    </source>
</evidence>
<dbReference type="EMBL" id="FOMS01000003">
    <property type="protein sequence ID" value="SFD83291.1"/>
    <property type="molecule type" value="Genomic_DNA"/>
</dbReference>
<dbReference type="SMART" id="SM00354">
    <property type="entry name" value="HTH_LACI"/>
    <property type="match status" value="1"/>
</dbReference>
<dbReference type="Gene3D" id="3.40.50.2300">
    <property type="match status" value="2"/>
</dbReference>
<dbReference type="PROSITE" id="PS00356">
    <property type="entry name" value="HTH_LACI_1"/>
    <property type="match status" value="1"/>
</dbReference>
<dbReference type="SUPFAM" id="SSF47413">
    <property type="entry name" value="lambda repressor-like DNA-binding domains"/>
    <property type="match status" value="1"/>
</dbReference>
<dbReference type="OrthoDB" id="8433438at2"/>
<evidence type="ECO:0000313" key="7">
    <source>
        <dbReference type="Proteomes" id="UP000325289"/>
    </source>
</evidence>
<dbReference type="InterPro" id="IPR010982">
    <property type="entry name" value="Lambda_DNA-bd_dom_sf"/>
</dbReference>
<dbReference type="RefSeq" id="WP_149755148.1">
    <property type="nucleotide sequence ID" value="NZ_FOMS01000003.1"/>
</dbReference>
<proteinExistence type="predicted"/>
<name>A0A1I1VK55_9RHOB</name>
<dbReference type="InterPro" id="IPR046335">
    <property type="entry name" value="LacI/GalR-like_sensor"/>
</dbReference>
<keyword evidence="4" id="KW-0804">Transcription</keyword>
<evidence type="ECO:0000256" key="1">
    <source>
        <dbReference type="ARBA" id="ARBA00022491"/>
    </source>
</evidence>
<dbReference type="CDD" id="cd01392">
    <property type="entry name" value="HTH_LacI"/>
    <property type="match status" value="1"/>
</dbReference>
<gene>
    <name evidence="6" type="ORF">SAMN04515678_103250</name>
</gene>
<sequence length="341" mass="35924">MAERVRIVDVASLAGVSTATVSRALSAPETVGPATRKKVMEAVRTTGYRINSAARDLRQRRARSILILAPNLSNTFFSRIFAAIQEEAGAVGLTVQISDSRIGRDKLVSLGYDGRADGIVLLDGNIDPEVVNGWNLPLVQLSEWNESYDAPRLVFDNPAAARLAVDHLADLGHRALLHVSGPAENVLAETRRAGFLEAAAARAVSAEVFDGDFTLAAGAEAARRWAGLAERPTGVFCASDECALGFISECGRLGVSVPRDVSVIGFDDIDFADHFLPALTTIRQPREEMGRQAARMIVAMLEGQGAAAGATGAPIAPELVVRGTTLPACPAAARSEAAAEG</sequence>
<dbReference type="PANTHER" id="PTHR30146">
    <property type="entry name" value="LACI-RELATED TRANSCRIPTIONAL REPRESSOR"/>
    <property type="match status" value="1"/>
</dbReference>
<dbReference type="AlphaFoldDB" id="A0A1I1VK55"/>
<feature type="domain" description="HTH lacI-type" evidence="5">
    <location>
        <begin position="5"/>
        <end position="59"/>
    </location>
</feature>
<dbReference type="Gene3D" id="1.10.260.40">
    <property type="entry name" value="lambda repressor-like DNA-binding domains"/>
    <property type="match status" value="1"/>
</dbReference>
<dbReference type="Pfam" id="PF13377">
    <property type="entry name" value="Peripla_BP_3"/>
    <property type="match status" value="1"/>
</dbReference>
<dbReference type="GO" id="GO:0000976">
    <property type="term" value="F:transcription cis-regulatory region binding"/>
    <property type="evidence" value="ECO:0007669"/>
    <property type="project" value="TreeGrafter"/>
</dbReference>
<keyword evidence="2" id="KW-0805">Transcription regulation</keyword>
<dbReference type="PANTHER" id="PTHR30146:SF151">
    <property type="entry name" value="HTH-TYPE TRANSCRIPTIONAL REPRESSOR CYTR"/>
    <property type="match status" value="1"/>
</dbReference>
<accession>A0A1I1VK55</accession>
<keyword evidence="7" id="KW-1185">Reference proteome</keyword>
<dbReference type="PROSITE" id="PS50932">
    <property type="entry name" value="HTH_LACI_2"/>
    <property type="match status" value="1"/>
</dbReference>
<keyword evidence="1" id="KW-0678">Repressor</keyword>